<dbReference type="PANTHER" id="PTHR30441:SF8">
    <property type="entry name" value="DUF748 DOMAIN-CONTAINING PROTEIN"/>
    <property type="match status" value="1"/>
</dbReference>
<sequence length="870" mass="95278">MLKKILKGFGIFLLLSIITLAAVPFLFKDKIKELVAKAINENVDAKVAFEDVDLSLFKSFPNANVTIDKISIINKAPFEGDTLFYSGEVNLKMSIKELFKKDGEAMKIDGFYSKDGIVNIIFNKDGIGNFDIALKDQAEDKPSDSKPFALNLKKYEIENLRFTYFDEKSKIKMVVDSLNHEGTGNFAAQKLDLVTKSSAKLSLDMDKMNYMKNVSLNLDAVLGIDLDKQQYTFKENKALINQLPLEFDGFIQMVEKGQVFDLKFKTPTSSFKNFLGLVPEAYAGNLNTVKTTGDFKVDGTVKGVLTDTTIPKFNIEIASNNASFQYPDLPKSVQDIVIDTHIVNETGLMNDTYVNLDKLSFRIDKDVFNAKANIKNIAQNALVNAELKGIVNLANVTKAYPVKLEQPLSGILKADVVTKFDMKSVETSQYQNIQNAGNISLTGFNYAGPELAKPIQIKQATVAFNPNQIRLNQLDAVTGKSDIKVTGTLDNFYGFVFKKQVLKGNFDMNSNQLLVSDFMTPTKPEATQAKAAAPKEAVKIPAFLDCSITAKANTVVYDNLTLKAVSGKMIIKDEAVKLENVKTNMFDGQIGVDGMVSTKGAVPKFDMNLGLNAVDISKSFTQLDMLKSIAPIAGVINGKLNSTIKLSGNLDAKEMTPDLKTISGDLLGQLLSTSINAKNSNLLNALDGNLKFIDLDKLNLNNLKAHLSFDNGKVNVKPFDIKYQDIKVTVGGQHGFDQSMNYNLKFDVPAKYLGADVSKLLAKLSPSDVNKLESVPINAVLTGNFKNPKVTTDLNQAVTNISNQLIQQQKDKLINQGTGALENLLGGGKKNTGTGTTTTTDTTKTKPKDDIKNAATNAIKGLFGKKKKEE</sequence>
<organism evidence="2 3">
    <name type="scientific">Flavobacterium cerinum</name>
    <dbReference type="NCBI Taxonomy" id="2502784"/>
    <lineage>
        <taxon>Bacteria</taxon>
        <taxon>Pseudomonadati</taxon>
        <taxon>Bacteroidota</taxon>
        <taxon>Flavobacteriia</taxon>
        <taxon>Flavobacteriales</taxon>
        <taxon>Flavobacteriaceae</taxon>
        <taxon>Flavobacterium</taxon>
    </lineage>
</organism>
<dbReference type="EMBL" id="CP101751">
    <property type="protein sequence ID" value="UUC46777.1"/>
    <property type="molecule type" value="Genomic_DNA"/>
</dbReference>
<protein>
    <submittedName>
        <fullName evidence="2">AsmA family protein</fullName>
    </submittedName>
</protein>
<feature type="compositionally biased region" description="Basic and acidic residues" evidence="1">
    <location>
        <begin position="843"/>
        <end position="852"/>
    </location>
</feature>
<name>A0ABY5IXC9_9FLAO</name>
<feature type="region of interest" description="Disordered" evidence="1">
    <location>
        <begin position="825"/>
        <end position="853"/>
    </location>
</feature>
<dbReference type="PANTHER" id="PTHR30441">
    <property type="entry name" value="DUF748 DOMAIN-CONTAINING PROTEIN"/>
    <property type="match status" value="1"/>
</dbReference>
<evidence type="ECO:0000256" key="1">
    <source>
        <dbReference type="SAM" id="MobiDB-lite"/>
    </source>
</evidence>
<reference evidence="2" key="1">
    <citation type="submission" date="2022-07" db="EMBL/GenBank/DDBJ databases">
        <title>Isolation, identification, and degradation of a PFOSA degrading strain from sewage treatment plant.</title>
        <authorList>
            <person name="Zhang L."/>
            <person name="Huo Y."/>
        </authorList>
    </citation>
    <scope>NUCLEOTIDE SEQUENCE</scope>
    <source>
        <strain evidence="2">C1</strain>
    </source>
</reference>
<keyword evidence="3" id="KW-1185">Reference proteome</keyword>
<gene>
    <name evidence="2" type="ORF">NOX80_06150</name>
</gene>
<dbReference type="Proteomes" id="UP001059844">
    <property type="component" value="Chromosome"/>
</dbReference>
<evidence type="ECO:0000313" key="3">
    <source>
        <dbReference type="Proteomes" id="UP001059844"/>
    </source>
</evidence>
<dbReference type="InterPro" id="IPR052894">
    <property type="entry name" value="AsmA-related"/>
</dbReference>
<proteinExistence type="predicted"/>
<accession>A0ABY5IXC9</accession>
<feature type="compositionally biased region" description="Low complexity" evidence="1">
    <location>
        <begin position="831"/>
        <end position="842"/>
    </location>
</feature>
<dbReference type="RefSeq" id="WP_256552431.1">
    <property type="nucleotide sequence ID" value="NZ_CP101751.1"/>
</dbReference>
<evidence type="ECO:0000313" key="2">
    <source>
        <dbReference type="EMBL" id="UUC46777.1"/>
    </source>
</evidence>